<gene>
    <name evidence="3" type="ORF">E2562_029382</name>
</gene>
<evidence type="ECO:0000313" key="4">
    <source>
        <dbReference type="Proteomes" id="UP000479710"/>
    </source>
</evidence>
<dbReference type="SUPFAM" id="SSF56574">
    <property type="entry name" value="Serpins"/>
    <property type="match status" value="1"/>
</dbReference>
<dbReference type="Gene3D" id="3.30.497.10">
    <property type="entry name" value="Antithrombin, subunit I, domain 2"/>
    <property type="match status" value="1"/>
</dbReference>
<comment type="caution">
    <text evidence="3">The sequence shown here is derived from an EMBL/GenBank/DDBJ whole genome shotgun (WGS) entry which is preliminary data.</text>
</comment>
<dbReference type="AlphaFoldDB" id="A0A6G1C0L3"/>
<keyword evidence="4" id="KW-1185">Reference proteome</keyword>
<proteinExistence type="inferred from homology"/>
<organism evidence="3 4">
    <name type="scientific">Oryza meyeriana var. granulata</name>
    <dbReference type="NCBI Taxonomy" id="110450"/>
    <lineage>
        <taxon>Eukaryota</taxon>
        <taxon>Viridiplantae</taxon>
        <taxon>Streptophyta</taxon>
        <taxon>Embryophyta</taxon>
        <taxon>Tracheophyta</taxon>
        <taxon>Spermatophyta</taxon>
        <taxon>Magnoliopsida</taxon>
        <taxon>Liliopsida</taxon>
        <taxon>Poales</taxon>
        <taxon>Poaceae</taxon>
        <taxon>BOP clade</taxon>
        <taxon>Oryzoideae</taxon>
        <taxon>Oryzeae</taxon>
        <taxon>Oryzinae</taxon>
        <taxon>Oryza</taxon>
        <taxon>Oryza meyeriana</taxon>
    </lineage>
</organism>
<dbReference type="Proteomes" id="UP000479710">
    <property type="component" value="Unassembled WGS sequence"/>
</dbReference>
<dbReference type="Pfam" id="PF00079">
    <property type="entry name" value="Serpin"/>
    <property type="match status" value="1"/>
</dbReference>
<evidence type="ECO:0000256" key="1">
    <source>
        <dbReference type="ARBA" id="ARBA00009500"/>
    </source>
</evidence>
<protein>
    <recommendedName>
        <fullName evidence="2">Serpin domain-containing protein</fullName>
    </recommendedName>
</protein>
<reference evidence="3 4" key="1">
    <citation type="submission" date="2019-11" db="EMBL/GenBank/DDBJ databases">
        <title>Whole genome sequence of Oryza granulata.</title>
        <authorList>
            <person name="Li W."/>
        </authorList>
    </citation>
    <scope>NUCLEOTIDE SEQUENCE [LARGE SCALE GENOMIC DNA]</scope>
    <source>
        <strain evidence="4">cv. Menghai</strain>
        <tissue evidence="3">Leaf</tissue>
    </source>
</reference>
<dbReference type="InterPro" id="IPR036186">
    <property type="entry name" value="Serpin_sf"/>
</dbReference>
<comment type="similarity">
    <text evidence="1">Belongs to the serpin family.</text>
</comment>
<dbReference type="InterPro" id="IPR023796">
    <property type="entry name" value="Serpin_dom"/>
</dbReference>
<evidence type="ECO:0000259" key="2">
    <source>
        <dbReference type="Pfam" id="PF00079"/>
    </source>
</evidence>
<accession>A0A6G1C0L3</accession>
<sequence length="66" mass="6801">MDHYLQVAGTKAIADQSNFIFSPLCLRAGLALLATGADGGTLRQLLALLGSEHIHQLNAASAGLLA</sequence>
<name>A0A6G1C0L3_9ORYZ</name>
<dbReference type="EMBL" id="SPHZ02000011">
    <property type="protein sequence ID" value="KAF0893702.1"/>
    <property type="molecule type" value="Genomic_DNA"/>
</dbReference>
<evidence type="ECO:0000313" key="3">
    <source>
        <dbReference type="EMBL" id="KAF0893702.1"/>
    </source>
</evidence>
<dbReference type="InterPro" id="IPR042178">
    <property type="entry name" value="Serpin_sf_1"/>
</dbReference>
<feature type="domain" description="Serpin" evidence="2">
    <location>
        <begin position="15"/>
        <end position="56"/>
    </location>
</feature>